<dbReference type="GO" id="GO:0006325">
    <property type="term" value="P:chromatin organization"/>
    <property type="evidence" value="ECO:0007669"/>
    <property type="project" value="InterPro"/>
</dbReference>
<gene>
    <name evidence="7" type="ORF">C1H76_2364</name>
</gene>
<comment type="caution">
    <text evidence="7">The sequence shown here is derived from an EMBL/GenBank/DDBJ whole genome shotgun (WGS) entry which is preliminary data.</text>
</comment>
<dbReference type="PANTHER" id="PTHR15502:SF7">
    <property type="entry name" value="CALCINEURIN-BINDING PROTEIN CABIN-1"/>
    <property type="match status" value="1"/>
</dbReference>
<keyword evidence="5" id="KW-0539">Nucleus</keyword>
<evidence type="ECO:0000256" key="3">
    <source>
        <dbReference type="ARBA" id="ARBA00007335"/>
    </source>
</evidence>
<organism evidence="7 8">
    <name type="scientific">Elsinoe australis</name>
    <dbReference type="NCBI Taxonomy" id="40998"/>
    <lineage>
        <taxon>Eukaryota</taxon>
        <taxon>Fungi</taxon>
        <taxon>Dikarya</taxon>
        <taxon>Ascomycota</taxon>
        <taxon>Pezizomycotina</taxon>
        <taxon>Dothideomycetes</taxon>
        <taxon>Dothideomycetidae</taxon>
        <taxon>Myriangiales</taxon>
        <taxon>Elsinoaceae</taxon>
        <taxon>Elsinoe</taxon>
    </lineage>
</organism>
<feature type="compositionally biased region" description="Acidic residues" evidence="6">
    <location>
        <begin position="1871"/>
        <end position="1918"/>
    </location>
</feature>
<evidence type="ECO:0000313" key="8">
    <source>
        <dbReference type="Proteomes" id="UP000308133"/>
    </source>
</evidence>
<feature type="compositionally biased region" description="Acidic residues" evidence="6">
    <location>
        <begin position="1829"/>
        <end position="1842"/>
    </location>
</feature>
<dbReference type="GO" id="GO:0000417">
    <property type="term" value="C:HIR complex"/>
    <property type="evidence" value="ECO:0007669"/>
    <property type="project" value="TreeGrafter"/>
</dbReference>
<feature type="compositionally biased region" description="Basic and acidic residues" evidence="6">
    <location>
        <begin position="1919"/>
        <end position="1928"/>
    </location>
</feature>
<evidence type="ECO:0000256" key="4">
    <source>
        <dbReference type="ARBA" id="ARBA00014848"/>
    </source>
</evidence>
<proteinExistence type="inferred from homology"/>
<dbReference type="Proteomes" id="UP000308133">
    <property type="component" value="Unassembled WGS sequence"/>
</dbReference>
<evidence type="ECO:0000313" key="7">
    <source>
        <dbReference type="EMBL" id="TKX25714.1"/>
    </source>
</evidence>
<dbReference type="GO" id="GO:0005634">
    <property type="term" value="C:nucleus"/>
    <property type="evidence" value="ECO:0007669"/>
    <property type="project" value="UniProtKB-SubCell"/>
</dbReference>
<sequence length="1944" mass="218480">MSAFKALNLESDDESDVEIDNTKELQIEDALKLYQNALKYHAEGPGSYSEAAQAYKELFESEIFKYPESQSELRKIELYGPSVEQDQWLDLPVGNFVAPLLPGENAPSTLPRIVHLAHKNYGDFILDSLKHRAGRTSYEQVTLGWTDIRDAATSALDHFVEALDKDESDNDVWRQSSTIGTILNSRRIARFCLEAILEGEDDALNDLLAFPGFDQSAAAQDLLDIVRQLHDTLSLLHGPLSDSKSQHLVQVLRRRFQSLEDVDDVSGLVYPQSSLQQIRDVESQKLLTLHAPSTWNELAKTLVDSDRDLQSSLAKDYAVGILKFSYQVSASSSTEDDNEMMVDAVEFHFPANDDIGSCFPGLDNGKPSVPRPAWGELSQMKAMIKDWQTPALPTRKRSSDIAALEPDTGPKKSKRLRARESLAEGLPIAEDGIASVKKPKKDPFEETEYNDSWSFSSTDEILRKLGIEVFGELATARPNRALGASDITHSTPVPIVSACLDMFRLVSETPEAMPRLALSKADRLDTDSNFMHLISALEADTTTQVKQPAKPALDAYGGLESFLSGLNSSSLTASEAAFALIQFLFRPHSGIVQPALDSSESSYTGHSWPDKLSVSLRSLLIAFDGYVCSNVTQIMEAQALGGQHSDNNISLPSTSEMAEMIEGIFEMHLEVLSQVKYSEPEDRICSLDEQQARTERWSELARDAVKLRQEVESDAIELADHLNLRYVWAAAAQMKMADKVDQGRVLACLQELRAIFAALSGPVITLPNNSLMPVLSLEAIDRQIAKLTTSDFFSKVFGSDSGDSVAIIEGLEPLLEYVHLKRLDSTTAREQPQDDDYEMADVASLTPEGSMPASKELIDFLCSCSSSVIIALWQRLRMAYQNIEYIPMIAVCHFRMVEVIVSDVRSPAFQDQDAEERQVSLLKHIKQVHESLMKVLDMTKISTLVFDCMDLDRIRTTTTALVEVLKILQFANFAQDEVRLGEKPAPFDKDGSKAKTFRTTTALLNDAQLSAWITLYLSFQEAAKELPDVFPNKGFDGFRMEMLRSVHTSVGGRGFCEGCNRILLNLLKKELPTLKHVPGYDFEFSQVLLDLYDLNCFVNPSWEILPHDCSREVSLDRAAAVQAVDLLLMQVSKIKLADLYKHSLKDAFERVHIVVARKKASEGILRNRDIYTQFFRSPINPIDLYRCLKGNGEINLVTLPDHLAALSNKGWYFVMGYLCLSRFRSQKRNPNTGAEDVDTAISFFTQDLEYNSEKWETWFRLGQAFDSKLEDSVTWTADKLNNNMEDIAQLQRSVIHCYRMATALATRITDPQFESSAAVAELYADFANRMYASSRSPFNMHAFSLQGATRFLSTHTLIKVPAFKPLTEYTAWKFAKTLYSRAIAGNPEHWTLHYMLGKCLWKMHNATPQQAGMRERPHHDLALHAFQRAIELLPRERRDKKEPLLEPHYKIVTVVHKLMTRKDSDGRPVTRPFDLHAACNVIRTTPYARKVNPCTDFDDWEDYVLNVLKQLRNADKANWHHRMIARSARIVYGTNGFEYAAALGAKHELTQQLFTKTMVLQVWRPELERAGRHFVYTVQYTRFFMEILEGLNEKVLMEALARRVRKRTGDFFKHTELWQDMFVVYVRMMRRHGKVPLGQETTTFSGIEHSDFLKRKDVLEKWCQEQDSKDLALDTLRDALEFKKVNSNLAKSGQLDDLIGDTFAYLFDTKGKELWAEHQAQQKAQKDAQALAETRTMMNLNNFISSGPNNPPVQTPAAGAADTPGEHNTPVKRKLGVGRREIRLCAEACVSKFAAQSAAEPDFPRREPQIVITRRSSHVSPTGSLHDSADDESELSEVDEDVVNQGSPTPRVSLFPNLTKGDQLDGGNETADGEADDEDQDERGEGDDEDNEGEDEEGDEEDGEENQDDAEMEDEEQEGEHGGGRDEGAMEIDLPGLVQAAGRE</sequence>
<evidence type="ECO:0000256" key="1">
    <source>
        <dbReference type="ARBA" id="ARBA00002687"/>
    </source>
</evidence>
<accession>A0A4U7BBM8</accession>
<dbReference type="PANTHER" id="PTHR15502">
    <property type="entry name" value="CALCINEURIN-BINDING PROTEIN CABIN 1-RELATED"/>
    <property type="match status" value="1"/>
</dbReference>
<feature type="region of interest" description="Disordered" evidence="6">
    <location>
        <begin position="1748"/>
        <end position="1771"/>
    </location>
</feature>
<evidence type="ECO:0000256" key="6">
    <source>
        <dbReference type="SAM" id="MobiDB-lite"/>
    </source>
</evidence>
<dbReference type="Gene3D" id="1.25.40.10">
    <property type="entry name" value="Tetratricopeptide repeat domain"/>
    <property type="match status" value="1"/>
</dbReference>
<dbReference type="GO" id="GO:0031491">
    <property type="term" value="F:nucleosome binding"/>
    <property type="evidence" value="ECO:0007669"/>
    <property type="project" value="TreeGrafter"/>
</dbReference>
<comment type="function">
    <text evidence="1">Has a role in a nucleosome assembly pathway that is required for the integrity of heterochromatin and proper chromosome segregation.</text>
</comment>
<feature type="region of interest" description="Disordered" evidence="6">
    <location>
        <begin position="1795"/>
        <end position="1944"/>
    </location>
</feature>
<comment type="similarity">
    <text evidence="3">Belongs to the HIR3 family.</text>
</comment>
<reference evidence="7 8" key="1">
    <citation type="submission" date="2018-02" db="EMBL/GenBank/DDBJ databases">
        <title>Draft genome sequences of Elsinoe sp., causing black scab on jojoba.</title>
        <authorList>
            <person name="Stodart B."/>
            <person name="Jeffress S."/>
            <person name="Ash G."/>
            <person name="Arun Chinnappa K."/>
        </authorList>
    </citation>
    <scope>NUCLEOTIDE SEQUENCE [LARGE SCALE GENOMIC DNA]</scope>
    <source>
        <strain evidence="7 8">Hillstone_2</strain>
    </source>
</reference>
<dbReference type="InterPro" id="IPR011990">
    <property type="entry name" value="TPR-like_helical_dom_sf"/>
</dbReference>
<dbReference type="EMBL" id="PTQR01000028">
    <property type="protein sequence ID" value="TKX25714.1"/>
    <property type="molecule type" value="Genomic_DNA"/>
</dbReference>
<evidence type="ECO:0000256" key="2">
    <source>
        <dbReference type="ARBA" id="ARBA00004123"/>
    </source>
</evidence>
<dbReference type="SUPFAM" id="SSF48452">
    <property type="entry name" value="TPR-like"/>
    <property type="match status" value="1"/>
</dbReference>
<feature type="region of interest" description="Disordered" evidence="6">
    <location>
        <begin position="395"/>
        <end position="416"/>
    </location>
</feature>
<dbReference type="InterPro" id="IPR033053">
    <property type="entry name" value="Hir3/CABIN1"/>
</dbReference>
<comment type="subcellular location">
    <subcellularLocation>
        <location evidence="2">Nucleus</location>
    </subcellularLocation>
</comment>
<protein>
    <recommendedName>
        <fullName evidence="4">Histone transcription regulator 3 homolog</fullName>
    </recommendedName>
</protein>
<name>A0A4U7BBM8_9PEZI</name>
<evidence type="ECO:0000256" key="5">
    <source>
        <dbReference type="ARBA" id="ARBA00023242"/>
    </source>
</evidence>